<dbReference type="GO" id="GO:0030132">
    <property type="term" value="C:clathrin coat of coated pit"/>
    <property type="evidence" value="ECO:0007669"/>
    <property type="project" value="InterPro"/>
</dbReference>
<proteinExistence type="predicted"/>
<dbReference type="GO" id="GO:0005198">
    <property type="term" value="F:structural molecule activity"/>
    <property type="evidence" value="ECO:0007669"/>
    <property type="project" value="InterPro"/>
</dbReference>
<dbReference type="GO" id="GO:0016192">
    <property type="term" value="P:vesicle-mediated transport"/>
    <property type="evidence" value="ECO:0007669"/>
    <property type="project" value="InterPro"/>
</dbReference>
<dbReference type="AlphaFoldDB" id="A0A2A6CVQ4"/>
<dbReference type="Gene3D" id="2.130.10.110">
    <property type="entry name" value="Clathrin heavy-chain terminal domain"/>
    <property type="match status" value="1"/>
</dbReference>
<dbReference type="GO" id="GO:0006886">
    <property type="term" value="P:intracellular protein transport"/>
    <property type="evidence" value="ECO:0007669"/>
    <property type="project" value="InterPro"/>
</dbReference>
<evidence type="ECO:0000313" key="1">
    <source>
        <dbReference type="EnsemblMetazoa" id="PPA13298.1"/>
    </source>
</evidence>
<dbReference type="EnsemblMetazoa" id="PPA13298.1">
    <property type="protein sequence ID" value="PPA13298.1"/>
    <property type="gene ID" value="WBGene00102852"/>
</dbReference>
<reference evidence="1" key="2">
    <citation type="submission" date="2022-06" db="UniProtKB">
        <authorList>
            <consortium name="EnsemblMetazoa"/>
        </authorList>
    </citation>
    <scope>IDENTIFICATION</scope>
    <source>
        <strain evidence="1">PS312</strain>
    </source>
</reference>
<sequence length="186" mass="20739">MVTEKWKDTVELKANAEHEWISVAKAIDISLSIGLVYVFFKRILGVYVIDIETGDLVFRDYDDLSYENDTIVGAAVIPGGFITMNIIGEVKSVVINESAMLESLAKANPDLSARLARRWNVLQRLSAVYTLELLFREFHVSVLSEVVAIHSASRANNSIVTGCLVIPYVTMTVEEPAPESDREFDK</sequence>
<reference evidence="2" key="1">
    <citation type="journal article" date="2008" name="Nat. Genet.">
        <title>The Pristionchus pacificus genome provides a unique perspective on nematode lifestyle and parasitism.</title>
        <authorList>
            <person name="Dieterich C."/>
            <person name="Clifton S.W."/>
            <person name="Schuster L.N."/>
            <person name="Chinwalla A."/>
            <person name="Delehaunty K."/>
            <person name="Dinkelacker I."/>
            <person name="Fulton L."/>
            <person name="Fulton R."/>
            <person name="Godfrey J."/>
            <person name="Minx P."/>
            <person name="Mitreva M."/>
            <person name="Roeseler W."/>
            <person name="Tian H."/>
            <person name="Witte H."/>
            <person name="Yang S.P."/>
            <person name="Wilson R.K."/>
            <person name="Sommer R.J."/>
        </authorList>
    </citation>
    <scope>NUCLEOTIDE SEQUENCE [LARGE SCALE GENOMIC DNA]</scope>
    <source>
        <strain evidence="2">PS312</strain>
    </source>
</reference>
<accession>A0A2A6CVQ4</accession>
<organism evidence="1 2">
    <name type="scientific">Pristionchus pacificus</name>
    <name type="common">Parasitic nematode worm</name>
    <dbReference type="NCBI Taxonomy" id="54126"/>
    <lineage>
        <taxon>Eukaryota</taxon>
        <taxon>Metazoa</taxon>
        <taxon>Ecdysozoa</taxon>
        <taxon>Nematoda</taxon>
        <taxon>Chromadorea</taxon>
        <taxon>Rhabditida</taxon>
        <taxon>Rhabditina</taxon>
        <taxon>Diplogasteromorpha</taxon>
        <taxon>Diplogasteroidea</taxon>
        <taxon>Neodiplogasteridae</taxon>
        <taxon>Pristionchus</taxon>
    </lineage>
</organism>
<name>A0A2A6CVQ4_PRIPA</name>
<dbReference type="GO" id="GO:0030130">
    <property type="term" value="C:clathrin coat of trans-Golgi network vesicle"/>
    <property type="evidence" value="ECO:0007669"/>
    <property type="project" value="InterPro"/>
</dbReference>
<dbReference type="Proteomes" id="UP000005239">
    <property type="component" value="Unassembled WGS sequence"/>
</dbReference>
<accession>A0A8R1UCU0</accession>
<protein>
    <submittedName>
        <fullName evidence="1">Uncharacterized protein</fullName>
    </submittedName>
</protein>
<dbReference type="InterPro" id="IPR016025">
    <property type="entry name" value="Clathrin_H-chain_N"/>
</dbReference>
<gene>
    <name evidence="1" type="primary">WBGene00102852</name>
</gene>
<evidence type="ECO:0000313" key="2">
    <source>
        <dbReference type="Proteomes" id="UP000005239"/>
    </source>
</evidence>
<keyword evidence="2" id="KW-1185">Reference proteome</keyword>